<reference evidence="15" key="1">
    <citation type="submission" date="2021-03" db="EMBL/GenBank/DDBJ databases">
        <title>Revisited historic fungal species revealed as producer of novel bioactive compounds through whole genome sequencing and comparative genomics.</title>
        <authorList>
            <person name="Vignolle G.A."/>
            <person name="Hochenegger N."/>
            <person name="Mach R.L."/>
            <person name="Mach-Aigner A.R."/>
            <person name="Javad Rahimi M."/>
            <person name="Salim K.A."/>
            <person name="Chan C.M."/>
            <person name="Lim L.B.L."/>
            <person name="Cai F."/>
            <person name="Druzhinina I.S."/>
            <person name="U'Ren J.M."/>
            <person name="Derntl C."/>
        </authorList>
    </citation>
    <scope>NUCLEOTIDE SEQUENCE</scope>
    <source>
        <strain evidence="15">TUCIM 5799</strain>
    </source>
</reference>
<evidence type="ECO:0000256" key="6">
    <source>
        <dbReference type="ARBA" id="ARBA00022741"/>
    </source>
</evidence>
<feature type="compositionally biased region" description="Low complexity" evidence="12">
    <location>
        <begin position="118"/>
        <end position="157"/>
    </location>
</feature>
<sequence>MNDPISEFGLSCPNGGTFYICEASARRFIGCCDEDPCSGGLGLCNSGSLHAASFDADSYNSIPPESCFSSGLWYTCANASPPFLGCCLSNPCNGGCPESDLTAARLADDSSKAAPFLTSSSRTSSTKSTKGTTATTSKDSTTASTQRSQTTKTLGTTTSTVESTYTHTFTGSTFVTVTVSASTDQLSAVQSTSPGAIAGGVIGGLAFIAAVFVLIWLLWRRRRKNREHQALAQTERPESPKELFSPYHDKFASPAMTSGATAQQMPSVVYEADSIIGSPSPPASAQWSRNARDSRHVSYLSVGTVDVPHGTDQNIDTIAELEGSEGHYRGLDF</sequence>
<comment type="caution">
    <text evidence="15">The sequence shown here is derived from an EMBL/GenBank/DDBJ whole genome shotgun (WGS) entry which is preliminary data.</text>
</comment>
<feature type="transmembrane region" description="Helical" evidence="13">
    <location>
        <begin position="196"/>
        <end position="219"/>
    </location>
</feature>
<comment type="subcellular location">
    <subcellularLocation>
        <location evidence="1">Membrane</location>
        <topology evidence="1">Single-pass membrane protein</topology>
    </subcellularLocation>
</comment>
<evidence type="ECO:0000256" key="13">
    <source>
        <dbReference type="SAM" id="Phobius"/>
    </source>
</evidence>
<evidence type="ECO:0000256" key="3">
    <source>
        <dbReference type="ARBA" id="ARBA00022553"/>
    </source>
</evidence>
<feature type="region of interest" description="Disordered" evidence="12">
    <location>
        <begin position="115"/>
        <end position="157"/>
    </location>
</feature>
<evidence type="ECO:0000259" key="14">
    <source>
        <dbReference type="Pfam" id="PF21314"/>
    </source>
</evidence>
<evidence type="ECO:0000256" key="1">
    <source>
        <dbReference type="ARBA" id="ARBA00004167"/>
    </source>
</evidence>
<proteinExistence type="predicted"/>
<keyword evidence="6" id="KW-0547">Nucleotide-binding</keyword>
<name>A0A9Q0AP91_9PEZI</name>
<evidence type="ECO:0000256" key="2">
    <source>
        <dbReference type="ARBA" id="ARBA00011902"/>
    </source>
</evidence>
<keyword evidence="3" id="KW-0597">Phosphoprotein</keyword>
<dbReference type="GO" id="GO:0071944">
    <property type="term" value="C:cell periphery"/>
    <property type="evidence" value="ECO:0007669"/>
    <property type="project" value="UniProtKB-ARBA"/>
</dbReference>
<dbReference type="Gene3D" id="6.10.250.2930">
    <property type="match status" value="1"/>
</dbReference>
<evidence type="ECO:0000313" key="15">
    <source>
        <dbReference type="EMBL" id="KAI1865765.1"/>
    </source>
</evidence>
<keyword evidence="4" id="KW-0808">Transferase</keyword>
<dbReference type="InterPro" id="IPR044912">
    <property type="entry name" value="Egfr_JX_dom"/>
</dbReference>
<keyword evidence="5 13" id="KW-0812">Transmembrane</keyword>
<evidence type="ECO:0000256" key="11">
    <source>
        <dbReference type="ARBA" id="ARBA00023137"/>
    </source>
</evidence>
<keyword evidence="11" id="KW-0829">Tyrosine-protein kinase</keyword>
<evidence type="ECO:0000256" key="7">
    <source>
        <dbReference type="ARBA" id="ARBA00022777"/>
    </source>
</evidence>
<dbReference type="InterPro" id="IPR051694">
    <property type="entry name" value="Immunoregulatory_rcpt-like"/>
</dbReference>
<dbReference type="GO" id="GO:0005524">
    <property type="term" value="F:ATP binding"/>
    <property type="evidence" value="ECO:0007669"/>
    <property type="project" value="UniProtKB-KW"/>
</dbReference>
<dbReference type="Pfam" id="PF21314">
    <property type="entry name" value="TM_ErbB1"/>
    <property type="match status" value="1"/>
</dbReference>
<evidence type="ECO:0000313" key="16">
    <source>
        <dbReference type="Proteomes" id="UP000829685"/>
    </source>
</evidence>
<dbReference type="EC" id="2.7.10.1" evidence="2"/>
<evidence type="ECO:0000256" key="8">
    <source>
        <dbReference type="ARBA" id="ARBA00022840"/>
    </source>
</evidence>
<dbReference type="EMBL" id="JAFIMR010000021">
    <property type="protein sequence ID" value="KAI1865765.1"/>
    <property type="molecule type" value="Genomic_DNA"/>
</dbReference>
<keyword evidence="10 13" id="KW-0472">Membrane</keyword>
<dbReference type="AlphaFoldDB" id="A0A9Q0AP91"/>
<gene>
    <name evidence="15" type="ORF">JX265_008088</name>
</gene>
<protein>
    <recommendedName>
        <fullName evidence="2">receptor protein-tyrosine kinase</fullName>
        <ecNumber evidence="2">2.7.10.1</ecNumber>
    </recommendedName>
</protein>
<evidence type="ECO:0000256" key="5">
    <source>
        <dbReference type="ARBA" id="ARBA00022692"/>
    </source>
</evidence>
<dbReference type="InterPro" id="IPR049328">
    <property type="entry name" value="TM_ErbB1"/>
</dbReference>
<evidence type="ECO:0000256" key="10">
    <source>
        <dbReference type="ARBA" id="ARBA00023136"/>
    </source>
</evidence>
<organism evidence="15 16">
    <name type="scientific">Neoarthrinium moseri</name>
    <dbReference type="NCBI Taxonomy" id="1658444"/>
    <lineage>
        <taxon>Eukaryota</taxon>
        <taxon>Fungi</taxon>
        <taxon>Dikarya</taxon>
        <taxon>Ascomycota</taxon>
        <taxon>Pezizomycotina</taxon>
        <taxon>Sordariomycetes</taxon>
        <taxon>Xylariomycetidae</taxon>
        <taxon>Amphisphaeriales</taxon>
        <taxon>Apiosporaceae</taxon>
        <taxon>Neoarthrinium</taxon>
    </lineage>
</organism>
<feature type="domain" description="Epidermal growth factor receptor-like transmembrane-juxtamembrane segment" evidence="14">
    <location>
        <begin position="197"/>
        <end position="223"/>
    </location>
</feature>
<keyword evidence="8" id="KW-0067">ATP-binding</keyword>
<dbReference type="Proteomes" id="UP000829685">
    <property type="component" value="Unassembled WGS sequence"/>
</dbReference>
<keyword evidence="9 13" id="KW-1133">Transmembrane helix</keyword>
<dbReference type="PANTHER" id="PTHR15549">
    <property type="entry name" value="PAIRED IMMUNOGLOBULIN-LIKE TYPE 2 RECEPTOR"/>
    <property type="match status" value="1"/>
</dbReference>
<evidence type="ECO:0000256" key="12">
    <source>
        <dbReference type="SAM" id="MobiDB-lite"/>
    </source>
</evidence>
<keyword evidence="7" id="KW-0418">Kinase</keyword>
<dbReference type="PANTHER" id="PTHR15549:SF26">
    <property type="entry name" value="AXIAL BUDDING PATTERN PROTEIN 2-RELATED"/>
    <property type="match status" value="1"/>
</dbReference>
<evidence type="ECO:0000256" key="9">
    <source>
        <dbReference type="ARBA" id="ARBA00022989"/>
    </source>
</evidence>
<dbReference type="GO" id="GO:0016020">
    <property type="term" value="C:membrane"/>
    <property type="evidence" value="ECO:0007669"/>
    <property type="project" value="UniProtKB-SubCell"/>
</dbReference>
<evidence type="ECO:0000256" key="4">
    <source>
        <dbReference type="ARBA" id="ARBA00022679"/>
    </source>
</evidence>
<keyword evidence="16" id="KW-1185">Reference proteome</keyword>
<accession>A0A9Q0AP91</accession>
<dbReference type="GO" id="GO:0004714">
    <property type="term" value="F:transmembrane receptor protein tyrosine kinase activity"/>
    <property type="evidence" value="ECO:0007669"/>
    <property type="project" value="UniProtKB-EC"/>
</dbReference>